<dbReference type="RefSeq" id="WP_188073240.1">
    <property type="nucleotide sequence ID" value="NZ_BSPS01000028.1"/>
</dbReference>
<comment type="caution">
    <text evidence="2">The sequence shown here is derived from an EMBL/GenBank/DDBJ whole genome shotgun (WGS) entry which is preliminary data.</text>
</comment>
<feature type="compositionally biased region" description="Basic and acidic residues" evidence="1">
    <location>
        <begin position="1"/>
        <end position="12"/>
    </location>
</feature>
<organism evidence="2 3">
    <name type="scientific">Sphingobium jiangsuense</name>
    <dbReference type="NCBI Taxonomy" id="870476"/>
    <lineage>
        <taxon>Bacteria</taxon>
        <taxon>Pseudomonadati</taxon>
        <taxon>Pseudomonadota</taxon>
        <taxon>Alphaproteobacteria</taxon>
        <taxon>Sphingomonadales</taxon>
        <taxon>Sphingomonadaceae</taxon>
        <taxon>Sphingobium</taxon>
    </lineage>
</organism>
<protein>
    <submittedName>
        <fullName evidence="2">Uncharacterized protein</fullName>
    </submittedName>
</protein>
<evidence type="ECO:0000256" key="1">
    <source>
        <dbReference type="SAM" id="MobiDB-lite"/>
    </source>
</evidence>
<feature type="region of interest" description="Disordered" evidence="1">
    <location>
        <begin position="1"/>
        <end position="35"/>
    </location>
</feature>
<gene>
    <name evidence="2" type="ORF">GGR43_003507</name>
</gene>
<dbReference type="Proteomes" id="UP000571950">
    <property type="component" value="Unassembled WGS sequence"/>
</dbReference>
<sequence>MIMASGDRRGRTEGGGSSPEEGETGIFRLKGGQDDAGTSPVDYEYLAADLHAANRRRADLFRHAVMADKVMDIMLTALIAHEQGTVLTRKAAAMANRLTAEDAEALIAGLTDARLLEDGPAPGRIRLTATGVDRMRDYIRHVRGRRGPAK</sequence>
<proteinExistence type="predicted"/>
<name>A0A7W6BIS7_9SPHN</name>
<evidence type="ECO:0000313" key="3">
    <source>
        <dbReference type="Proteomes" id="UP000571950"/>
    </source>
</evidence>
<reference evidence="2 3" key="1">
    <citation type="submission" date="2020-08" db="EMBL/GenBank/DDBJ databases">
        <title>Genomic Encyclopedia of Type Strains, Phase IV (KMG-IV): sequencing the most valuable type-strain genomes for metagenomic binning, comparative biology and taxonomic classification.</title>
        <authorList>
            <person name="Goeker M."/>
        </authorList>
    </citation>
    <scope>NUCLEOTIDE SEQUENCE [LARGE SCALE GENOMIC DNA]</scope>
    <source>
        <strain evidence="2 3">DSM 26189</strain>
    </source>
</reference>
<dbReference type="AlphaFoldDB" id="A0A7W6BIS7"/>
<evidence type="ECO:0000313" key="2">
    <source>
        <dbReference type="EMBL" id="MBB3927770.1"/>
    </source>
</evidence>
<accession>A0A7W6BIS7</accession>
<dbReference type="EMBL" id="JACIDT010000015">
    <property type="protein sequence ID" value="MBB3927770.1"/>
    <property type="molecule type" value="Genomic_DNA"/>
</dbReference>
<keyword evidence="3" id="KW-1185">Reference proteome</keyword>